<sequence length="166" mass="18720">MRKRFLGMIAISLVIAIILGLNFFVSSMAYSYCCYYLRVPFLTQVAPGDWSNTKNCGQTCAVMLGGYFNGTPVNSAKITEQNAWLAIYTGDSRYNSPNGWYTGGSSLTAYRQILLNVHGLKTSVYYGKDIYDILYYGCQWLPVIVGDIYFLKIKISLKICAIKKYQ</sequence>
<dbReference type="EMBL" id="MFFS01000090">
    <property type="protein sequence ID" value="OGF20387.1"/>
    <property type="molecule type" value="Genomic_DNA"/>
</dbReference>
<evidence type="ECO:0000313" key="2">
    <source>
        <dbReference type="Proteomes" id="UP000178323"/>
    </source>
</evidence>
<proteinExistence type="predicted"/>
<reference evidence="1 2" key="1">
    <citation type="journal article" date="2016" name="Nat. Commun.">
        <title>Thousands of microbial genomes shed light on interconnected biogeochemical processes in an aquifer system.</title>
        <authorList>
            <person name="Anantharaman K."/>
            <person name="Brown C.T."/>
            <person name="Hug L.A."/>
            <person name="Sharon I."/>
            <person name="Castelle C.J."/>
            <person name="Probst A.J."/>
            <person name="Thomas B.C."/>
            <person name="Singh A."/>
            <person name="Wilkins M.J."/>
            <person name="Karaoz U."/>
            <person name="Brodie E.L."/>
            <person name="Williams K.H."/>
            <person name="Hubbard S.S."/>
            <person name="Banfield J.F."/>
        </authorList>
    </citation>
    <scope>NUCLEOTIDE SEQUENCE [LARGE SCALE GENOMIC DNA]</scope>
</reference>
<name>A0A1F5S112_9BACT</name>
<dbReference type="Proteomes" id="UP000178323">
    <property type="component" value="Unassembled WGS sequence"/>
</dbReference>
<evidence type="ECO:0000313" key="1">
    <source>
        <dbReference type="EMBL" id="OGF20387.1"/>
    </source>
</evidence>
<evidence type="ECO:0008006" key="3">
    <source>
        <dbReference type="Google" id="ProtNLM"/>
    </source>
</evidence>
<accession>A0A1F5S112</accession>
<protein>
    <recommendedName>
        <fullName evidence="3">Peptidase C39-like domain-containing protein</fullName>
    </recommendedName>
</protein>
<dbReference type="AlphaFoldDB" id="A0A1F5S112"/>
<organism evidence="1 2">
    <name type="scientific">Candidatus Falkowbacteria bacterium RBG_13_39_14</name>
    <dbReference type="NCBI Taxonomy" id="1797985"/>
    <lineage>
        <taxon>Bacteria</taxon>
        <taxon>Candidatus Falkowiibacteriota</taxon>
    </lineage>
</organism>
<comment type="caution">
    <text evidence="1">The sequence shown here is derived from an EMBL/GenBank/DDBJ whole genome shotgun (WGS) entry which is preliminary data.</text>
</comment>
<gene>
    <name evidence="1" type="ORF">A2Y83_01160</name>
</gene>